<organism evidence="1 2">
    <name type="scientific">Flammeovirga agarivorans</name>
    <dbReference type="NCBI Taxonomy" id="2726742"/>
    <lineage>
        <taxon>Bacteria</taxon>
        <taxon>Pseudomonadati</taxon>
        <taxon>Bacteroidota</taxon>
        <taxon>Cytophagia</taxon>
        <taxon>Cytophagales</taxon>
        <taxon>Flammeovirgaceae</taxon>
        <taxon>Flammeovirga</taxon>
    </lineage>
</organism>
<dbReference type="AlphaFoldDB" id="A0A7X8XUK3"/>
<keyword evidence="2" id="KW-1185">Reference proteome</keyword>
<reference evidence="1 2" key="1">
    <citation type="submission" date="2020-04" db="EMBL/GenBank/DDBJ databases">
        <title>Flammeovirga sp. SR4, a novel species isolated from seawater.</title>
        <authorList>
            <person name="Wang X."/>
        </authorList>
    </citation>
    <scope>NUCLEOTIDE SEQUENCE [LARGE SCALE GENOMIC DNA]</scope>
    <source>
        <strain evidence="1 2">SR4</strain>
    </source>
</reference>
<dbReference type="InterPro" id="IPR019619">
    <property type="entry name" value="DUF2490"/>
</dbReference>
<proteinExistence type="predicted"/>
<sequence length="232" mass="27707">MKKVLITLILILGSITIYAQNDGQWGGLYLKARISDKLGYYGEHHIRYTDEGNGFYLHKSYNRMGLNYFVNDHFDIVVGPAIIGKFNQDTGYGEQDPYDQTTLMEYRIWHQYLYHHYIGRAKIYHQVRIEHRWEDKVDYTKYSNRYRYKLYAYIPINNKHMSPGTFFVSPSVELFMQDNHTHSLEDLRIYNAIGYKFNETTSFTAGHMWTYNQTATSNVFRFSLYIDFDLRK</sequence>
<gene>
    <name evidence="1" type="ORF">HGP29_04435</name>
</gene>
<accession>A0A7X8XUK3</accession>
<dbReference type="Proteomes" id="UP000585050">
    <property type="component" value="Unassembled WGS sequence"/>
</dbReference>
<dbReference type="EMBL" id="JABAIL010000001">
    <property type="protein sequence ID" value="NLR90438.1"/>
    <property type="molecule type" value="Genomic_DNA"/>
</dbReference>
<dbReference type="Pfam" id="PF10677">
    <property type="entry name" value="DUF2490"/>
    <property type="match status" value="1"/>
</dbReference>
<evidence type="ECO:0000313" key="2">
    <source>
        <dbReference type="Proteomes" id="UP000585050"/>
    </source>
</evidence>
<comment type="caution">
    <text evidence="1">The sequence shown here is derived from an EMBL/GenBank/DDBJ whole genome shotgun (WGS) entry which is preliminary data.</text>
</comment>
<dbReference type="RefSeq" id="WP_168881138.1">
    <property type="nucleotide sequence ID" value="NZ_JABAIL010000001.1"/>
</dbReference>
<evidence type="ECO:0000313" key="1">
    <source>
        <dbReference type="EMBL" id="NLR90438.1"/>
    </source>
</evidence>
<name>A0A7X8XUK3_9BACT</name>
<protein>
    <submittedName>
        <fullName evidence="1">DUF2490 domain-containing protein</fullName>
    </submittedName>
</protein>